<evidence type="ECO:0000256" key="4">
    <source>
        <dbReference type="ARBA" id="ARBA00023136"/>
    </source>
</evidence>
<keyword evidence="7" id="KW-1185">Reference proteome</keyword>
<evidence type="ECO:0000313" key="6">
    <source>
        <dbReference type="EMBL" id="CAH2716436.1"/>
    </source>
</evidence>
<evidence type="ECO:0000256" key="5">
    <source>
        <dbReference type="SAM" id="Phobius"/>
    </source>
</evidence>
<keyword evidence="3 5" id="KW-1133">Transmembrane helix</keyword>
<feature type="transmembrane region" description="Helical" evidence="5">
    <location>
        <begin position="42"/>
        <end position="62"/>
    </location>
</feature>
<keyword evidence="4 5" id="KW-0472">Membrane</keyword>
<sequence length="104" mass="11742">MDSRKVLSGLCYFSIFFAGFLFPLAVYFATGDEMTKQHAKKALLSHLIPLIPTPLIVFAVWYDFATIQDQIPVFTIISIVVLVLIWIIVLIWNIVKGVKVLTAE</sequence>
<proteinExistence type="predicted"/>
<evidence type="ECO:0000256" key="3">
    <source>
        <dbReference type="ARBA" id="ARBA00022989"/>
    </source>
</evidence>
<evidence type="ECO:0008006" key="8">
    <source>
        <dbReference type="Google" id="ProtNLM"/>
    </source>
</evidence>
<feature type="transmembrane region" description="Helical" evidence="5">
    <location>
        <begin position="74"/>
        <end position="95"/>
    </location>
</feature>
<keyword evidence="2 5" id="KW-0812">Transmembrane</keyword>
<evidence type="ECO:0000313" key="7">
    <source>
        <dbReference type="Proteomes" id="UP000838308"/>
    </source>
</evidence>
<name>A0ABM9EUU8_9BACI</name>
<evidence type="ECO:0000256" key="1">
    <source>
        <dbReference type="ARBA" id="ARBA00004141"/>
    </source>
</evidence>
<dbReference type="EMBL" id="CALBWS010000027">
    <property type="protein sequence ID" value="CAH2716436.1"/>
    <property type="molecule type" value="Genomic_DNA"/>
</dbReference>
<dbReference type="RefSeq" id="WP_248736693.1">
    <property type="nucleotide sequence ID" value="NZ_CALBWS010000027.1"/>
</dbReference>
<accession>A0ABM9EUU8</accession>
<dbReference type="Proteomes" id="UP000838308">
    <property type="component" value="Unassembled WGS sequence"/>
</dbReference>
<evidence type="ECO:0000256" key="2">
    <source>
        <dbReference type="ARBA" id="ARBA00022692"/>
    </source>
</evidence>
<gene>
    <name evidence="6" type="ORF">BACCIP111895_03623</name>
</gene>
<reference evidence="6" key="1">
    <citation type="submission" date="2022-04" db="EMBL/GenBank/DDBJ databases">
        <authorList>
            <person name="Criscuolo A."/>
        </authorList>
    </citation>
    <scope>NUCLEOTIDE SEQUENCE</scope>
    <source>
        <strain evidence="6">CIP111895</strain>
    </source>
</reference>
<dbReference type="Pfam" id="PF09685">
    <property type="entry name" value="MamF_MmsF"/>
    <property type="match status" value="1"/>
</dbReference>
<feature type="transmembrane region" description="Helical" evidence="5">
    <location>
        <begin position="6"/>
        <end position="30"/>
    </location>
</feature>
<comment type="caution">
    <text evidence="6">The sequence shown here is derived from an EMBL/GenBank/DDBJ whole genome shotgun (WGS) entry which is preliminary data.</text>
</comment>
<protein>
    <recommendedName>
        <fullName evidence="8">DUF4870 domain-containing protein</fullName>
    </recommendedName>
</protein>
<organism evidence="6 7">
    <name type="scientific">Neobacillus rhizosphaerae</name>
    <dbReference type="NCBI Taxonomy" id="2880965"/>
    <lineage>
        <taxon>Bacteria</taxon>
        <taxon>Bacillati</taxon>
        <taxon>Bacillota</taxon>
        <taxon>Bacilli</taxon>
        <taxon>Bacillales</taxon>
        <taxon>Bacillaceae</taxon>
        <taxon>Neobacillus</taxon>
    </lineage>
</organism>
<comment type="subcellular location">
    <subcellularLocation>
        <location evidence="1">Membrane</location>
        <topology evidence="1">Multi-pass membrane protein</topology>
    </subcellularLocation>
</comment>
<dbReference type="InterPro" id="IPR019109">
    <property type="entry name" value="MamF_MmsF"/>
</dbReference>